<evidence type="ECO:0000313" key="6">
    <source>
        <dbReference type="EMBL" id="RSL16739.1"/>
    </source>
</evidence>
<dbReference type="GO" id="GO:0009055">
    <property type="term" value="F:electron transfer activity"/>
    <property type="evidence" value="ECO:0007669"/>
    <property type="project" value="InterPro"/>
</dbReference>
<dbReference type="PANTHER" id="PTHR35889:SF3">
    <property type="entry name" value="F-BOX DOMAIN-CONTAINING PROTEIN"/>
    <property type="match status" value="1"/>
</dbReference>
<dbReference type="Pfam" id="PF07635">
    <property type="entry name" value="PSCyt1"/>
    <property type="match status" value="1"/>
</dbReference>
<keyword evidence="7" id="KW-1185">Reference proteome</keyword>
<dbReference type="EMBL" id="RSDW01000001">
    <property type="protein sequence ID" value="RSL16739.1"/>
    <property type="molecule type" value="Genomic_DNA"/>
</dbReference>
<sequence>MRGLAAGLGVLAGALTALGLGVSVVRAAGPDEASRPEFYTTKVQPIFQANCYRCHGGMNHSGGLNIATRAGMMKGGHDGAVLVPGDPAKSLLVRLIRHEGPQNNPRPMPPKAKLSEADIATVERWVKAGAIMPADAPLQ</sequence>
<accession>A0A3R9Q9V4</accession>
<evidence type="ECO:0000256" key="2">
    <source>
        <dbReference type="ARBA" id="ARBA00022723"/>
    </source>
</evidence>
<name>A0A3R9Q9V4_9BACT</name>
<evidence type="ECO:0000313" key="7">
    <source>
        <dbReference type="Proteomes" id="UP000269669"/>
    </source>
</evidence>
<evidence type="ECO:0000259" key="5">
    <source>
        <dbReference type="PROSITE" id="PS51007"/>
    </source>
</evidence>
<evidence type="ECO:0000256" key="4">
    <source>
        <dbReference type="PROSITE-ProRule" id="PRU00433"/>
    </source>
</evidence>
<proteinExistence type="predicted"/>
<dbReference type="RefSeq" id="WP_125485309.1">
    <property type="nucleotide sequence ID" value="NZ_RSDW01000001.1"/>
</dbReference>
<dbReference type="PROSITE" id="PS51007">
    <property type="entry name" value="CYTC"/>
    <property type="match status" value="1"/>
</dbReference>
<gene>
    <name evidence="6" type="ORF">EDE15_2262</name>
</gene>
<reference evidence="6 7" key="1">
    <citation type="submission" date="2018-12" db="EMBL/GenBank/DDBJ databases">
        <title>Sequencing of bacterial isolates from soil warming experiment in Harvard Forest, Massachusetts, USA.</title>
        <authorList>
            <person name="Deangelis K."/>
        </authorList>
    </citation>
    <scope>NUCLEOTIDE SEQUENCE [LARGE SCALE GENOMIC DNA]</scope>
    <source>
        <strain evidence="6 7">EB153</strain>
    </source>
</reference>
<dbReference type="InterPro" id="IPR011429">
    <property type="entry name" value="Cyt_c_Planctomycete-type"/>
</dbReference>
<dbReference type="Proteomes" id="UP000269669">
    <property type="component" value="Unassembled WGS sequence"/>
</dbReference>
<evidence type="ECO:0000256" key="1">
    <source>
        <dbReference type="ARBA" id="ARBA00022617"/>
    </source>
</evidence>
<keyword evidence="1 4" id="KW-0349">Heme</keyword>
<dbReference type="InterPro" id="IPR036909">
    <property type="entry name" value="Cyt_c-like_dom_sf"/>
</dbReference>
<comment type="caution">
    <text evidence="6">The sequence shown here is derived from an EMBL/GenBank/DDBJ whole genome shotgun (WGS) entry which is preliminary data.</text>
</comment>
<dbReference type="GO" id="GO:0020037">
    <property type="term" value="F:heme binding"/>
    <property type="evidence" value="ECO:0007669"/>
    <property type="project" value="InterPro"/>
</dbReference>
<dbReference type="SUPFAM" id="SSF46626">
    <property type="entry name" value="Cytochrome c"/>
    <property type="match status" value="1"/>
</dbReference>
<feature type="domain" description="Cytochrome c" evidence="5">
    <location>
        <begin position="38"/>
        <end position="130"/>
    </location>
</feature>
<dbReference type="Gene3D" id="1.10.760.10">
    <property type="entry name" value="Cytochrome c-like domain"/>
    <property type="match status" value="1"/>
</dbReference>
<dbReference type="OrthoDB" id="9809746at2"/>
<protein>
    <submittedName>
        <fullName evidence="6">Cytochrome c</fullName>
    </submittedName>
</protein>
<evidence type="ECO:0000256" key="3">
    <source>
        <dbReference type="ARBA" id="ARBA00023004"/>
    </source>
</evidence>
<dbReference type="PANTHER" id="PTHR35889">
    <property type="entry name" value="CYCLOINULO-OLIGOSACCHARIDE FRUCTANOTRANSFERASE-RELATED"/>
    <property type="match status" value="1"/>
</dbReference>
<dbReference type="InterPro" id="IPR009056">
    <property type="entry name" value="Cyt_c-like_dom"/>
</dbReference>
<organism evidence="6 7">
    <name type="scientific">Edaphobacter aggregans</name>
    <dbReference type="NCBI Taxonomy" id="570835"/>
    <lineage>
        <taxon>Bacteria</taxon>
        <taxon>Pseudomonadati</taxon>
        <taxon>Acidobacteriota</taxon>
        <taxon>Terriglobia</taxon>
        <taxon>Terriglobales</taxon>
        <taxon>Acidobacteriaceae</taxon>
        <taxon>Edaphobacter</taxon>
    </lineage>
</organism>
<dbReference type="GO" id="GO:0046872">
    <property type="term" value="F:metal ion binding"/>
    <property type="evidence" value="ECO:0007669"/>
    <property type="project" value="UniProtKB-KW"/>
</dbReference>
<dbReference type="AlphaFoldDB" id="A0A3R9Q9V4"/>
<keyword evidence="3 4" id="KW-0408">Iron</keyword>
<keyword evidence="2 4" id="KW-0479">Metal-binding</keyword>